<dbReference type="InterPro" id="IPR044862">
    <property type="entry name" value="Pro_4_hyd_alph_FE2OG_OXY"/>
</dbReference>
<dbReference type="InterPro" id="IPR051559">
    <property type="entry name" value="HIF_prolyl_hydroxylases"/>
</dbReference>
<evidence type="ECO:0000256" key="4">
    <source>
        <dbReference type="ARBA" id="ARBA00022964"/>
    </source>
</evidence>
<keyword evidence="2" id="KW-0479">Metal-binding</keyword>
<accession>A0AAW2YL58</accession>
<dbReference type="GO" id="GO:0031418">
    <property type="term" value="F:L-ascorbic acid binding"/>
    <property type="evidence" value="ECO:0007669"/>
    <property type="project" value="UniProtKB-KW"/>
</dbReference>
<dbReference type="PROSITE" id="PS51471">
    <property type="entry name" value="FE2OG_OXY"/>
    <property type="match status" value="1"/>
</dbReference>
<evidence type="ECO:0000256" key="6">
    <source>
        <dbReference type="ARBA" id="ARBA00023004"/>
    </source>
</evidence>
<keyword evidence="5" id="KW-0560">Oxidoreductase</keyword>
<dbReference type="SMART" id="SM00702">
    <property type="entry name" value="P4Hc"/>
    <property type="match status" value="1"/>
</dbReference>
<feature type="domain" description="Fe2OG dioxygenase" evidence="7">
    <location>
        <begin position="182"/>
        <end position="287"/>
    </location>
</feature>
<organism evidence="8 9">
    <name type="scientific">Acrasis kona</name>
    <dbReference type="NCBI Taxonomy" id="1008807"/>
    <lineage>
        <taxon>Eukaryota</taxon>
        <taxon>Discoba</taxon>
        <taxon>Heterolobosea</taxon>
        <taxon>Tetramitia</taxon>
        <taxon>Eutetramitia</taxon>
        <taxon>Acrasidae</taxon>
        <taxon>Acrasis</taxon>
    </lineage>
</organism>
<dbReference type="InterPro" id="IPR006620">
    <property type="entry name" value="Pro_4_hyd_alph"/>
</dbReference>
<dbReference type="GO" id="GO:0071456">
    <property type="term" value="P:cellular response to hypoxia"/>
    <property type="evidence" value="ECO:0007669"/>
    <property type="project" value="TreeGrafter"/>
</dbReference>
<proteinExistence type="predicted"/>
<keyword evidence="3" id="KW-0847">Vitamin C</keyword>
<dbReference type="Proteomes" id="UP001431209">
    <property type="component" value="Unassembled WGS sequence"/>
</dbReference>
<gene>
    <name evidence="8" type="ORF">AKO1_005232</name>
</gene>
<keyword evidence="9" id="KW-1185">Reference proteome</keyword>
<dbReference type="PANTHER" id="PTHR12907:SF26">
    <property type="entry name" value="HIF PROLYL HYDROXYLASE, ISOFORM C"/>
    <property type="match status" value="1"/>
</dbReference>
<evidence type="ECO:0000256" key="5">
    <source>
        <dbReference type="ARBA" id="ARBA00023002"/>
    </source>
</evidence>
<evidence type="ECO:0000259" key="7">
    <source>
        <dbReference type="PROSITE" id="PS51471"/>
    </source>
</evidence>
<evidence type="ECO:0000256" key="3">
    <source>
        <dbReference type="ARBA" id="ARBA00022896"/>
    </source>
</evidence>
<evidence type="ECO:0000313" key="9">
    <source>
        <dbReference type="Proteomes" id="UP001431209"/>
    </source>
</evidence>
<dbReference type="PANTHER" id="PTHR12907">
    <property type="entry name" value="EGL NINE HOMOLOG-RELATED"/>
    <property type="match status" value="1"/>
</dbReference>
<dbReference type="AlphaFoldDB" id="A0AAW2YL58"/>
<dbReference type="Pfam" id="PF13640">
    <property type="entry name" value="2OG-FeII_Oxy_3"/>
    <property type="match status" value="1"/>
</dbReference>
<sequence>MEDNLTNRLQQVVTDLGDEENYPDFSDEEYESYLNNNEDEEEIVDISEEDMLKMLDAQENPFITCSRLFRADFDSIKLLNQDQVELFKKQGYLIVNDFIPHDLQIKAFEQTRTLASTNMMQAAGSSKSDSDDPYRNNKARTDLTTWLHHNEQDGALGELMQRHFSLLGADLSTVIHLQKDWKDAEYQLAYYKGSQDTPGYYEKHRDAFPDDGSDASSHMSQRRVTAICYLNHNWSEKDGGQLRIWTNNGQQDIDPVGGRLLLFLSGAVDHQVLSTNKERVALTAWFS</sequence>
<dbReference type="EMBL" id="JAOPGA020000237">
    <property type="protein sequence ID" value="KAL0477774.1"/>
    <property type="molecule type" value="Genomic_DNA"/>
</dbReference>
<evidence type="ECO:0000256" key="2">
    <source>
        <dbReference type="ARBA" id="ARBA00022723"/>
    </source>
</evidence>
<dbReference type="GO" id="GO:0008198">
    <property type="term" value="F:ferrous iron binding"/>
    <property type="evidence" value="ECO:0007669"/>
    <property type="project" value="TreeGrafter"/>
</dbReference>
<dbReference type="InterPro" id="IPR005123">
    <property type="entry name" value="Oxoglu/Fe-dep_dioxygenase_dom"/>
</dbReference>
<dbReference type="Gene3D" id="2.60.120.620">
    <property type="entry name" value="q2cbj1_9rhob like domain"/>
    <property type="match status" value="1"/>
</dbReference>
<name>A0AAW2YL58_9EUKA</name>
<dbReference type="GO" id="GO:0031543">
    <property type="term" value="F:peptidyl-proline dioxygenase activity"/>
    <property type="evidence" value="ECO:0007669"/>
    <property type="project" value="TreeGrafter"/>
</dbReference>
<protein>
    <submittedName>
        <fullName evidence="8">PhyA</fullName>
    </submittedName>
</protein>
<keyword evidence="4" id="KW-0223">Dioxygenase</keyword>
<evidence type="ECO:0000256" key="1">
    <source>
        <dbReference type="ARBA" id="ARBA00001961"/>
    </source>
</evidence>
<comment type="cofactor">
    <cofactor evidence="1">
        <name>L-ascorbate</name>
        <dbReference type="ChEBI" id="CHEBI:38290"/>
    </cofactor>
</comment>
<reference evidence="8 9" key="1">
    <citation type="submission" date="2024-03" db="EMBL/GenBank/DDBJ databases">
        <title>The Acrasis kona genome and developmental transcriptomes reveal deep origins of eukaryotic multicellular pathways.</title>
        <authorList>
            <person name="Sheikh S."/>
            <person name="Fu C.-J."/>
            <person name="Brown M.W."/>
            <person name="Baldauf S.L."/>
        </authorList>
    </citation>
    <scope>NUCLEOTIDE SEQUENCE [LARGE SCALE GENOMIC DNA]</scope>
    <source>
        <strain evidence="8 9">ATCC MYA-3509</strain>
    </source>
</reference>
<keyword evidence="6" id="KW-0408">Iron</keyword>
<evidence type="ECO:0000313" key="8">
    <source>
        <dbReference type="EMBL" id="KAL0477774.1"/>
    </source>
</evidence>
<comment type="caution">
    <text evidence="8">The sequence shown here is derived from an EMBL/GenBank/DDBJ whole genome shotgun (WGS) entry which is preliminary data.</text>
</comment>